<proteinExistence type="predicted"/>
<evidence type="ECO:0000256" key="1">
    <source>
        <dbReference type="SAM" id="MobiDB-lite"/>
    </source>
</evidence>
<feature type="region of interest" description="Disordered" evidence="1">
    <location>
        <begin position="27"/>
        <end position="57"/>
    </location>
</feature>
<comment type="caution">
    <text evidence="2">The sequence shown here is derived from an EMBL/GenBank/DDBJ whole genome shotgun (WGS) entry which is preliminary data.</text>
</comment>
<organism evidence="2 3">
    <name type="scientific">Rhizopus stolonifer</name>
    <name type="common">Rhizopus nigricans</name>
    <dbReference type="NCBI Taxonomy" id="4846"/>
    <lineage>
        <taxon>Eukaryota</taxon>
        <taxon>Fungi</taxon>
        <taxon>Fungi incertae sedis</taxon>
        <taxon>Mucoromycota</taxon>
        <taxon>Mucoromycotina</taxon>
        <taxon>Mucoromycetes</taxon>
        <taxon>Mucorales</taxon>
        <taxon>Mucorineae</taxon>
        <taxon>Rhizopodaceae</taxon>
        <taxon>Rhizopus</taxon>
    </lineage>
</organism>
<dbReference type="Proteomes" id="UP000253551">
    <property type="component" value="Unassembled WGS sequence"/>
</dbReference>
<gene>
    <name evidence="2" type="ORF">CU098_007468</name>
</gene>
<dbReference type="EMBL" id="PJQM01002571">
    <property type="protein sequence ID" value="RCH94318.1"/>
    <property type="molecule type" value="Genomic_DNA"/>
</dbReference>
<accession>A0A367JWN6</accession>
<reference evidence="2 3" key="1">
    <citation type="journal article" date="2018" name="G3 (Bethesda)">
        <title>Phylogenetic and Phylogenomic Definition of Rhizopus Species.</title>
        <authorList>
            <person name="Gryganskyi A.P."/>
            <person name="Golan J."/>
            <person name="Dolatabadi S."/>
            <person name="Mondo S."/>
            <person name="Robb S."/>
            <person name="Idnurm A."/>
            <person name="Muszewska A."/>
            <person name="Steczkiewicz K."/>
            <person name="Masonjones S."/>
            <person name="Liao H.L."/>
            <person name="Gajdeczka M.T."/>
            <person name="Anike F."/>
            <person name="Vuek A."/>
            <person name="Anishchenko I.M."/>
            <person name="Voigt K."/>
            <person name="de Hoog G.S."/>
            <person name="Smith M.E."/>
            <person name="Heitman J."/>
            <person name="Vilgalys R."/>
            <person name="Stajich J.E."/>
        </authorList>
    </citation>
    <scope>NUCLEOTIDE SEQUENCE [LARGE SCALE GENOMIC DNA]</scope>
    <source>
        <strain evidence="2 3">LSU 92-RS-03</strain>
    </source>
</reference>
<sequence length="139" mass="16797">MDVDKTKRICERGIEYNREIKYRLQDNETSSQELDFPHRLPLGPSSKKKSPKHAMSDQDFKFAQDFKNKSMGRMNWKMTEKEIKGRTNHQDCEWPVNYIDLVVDLLPILRNKETQMQVSRDFIRRYRKDRKDRKGPFPF</sequence>
<name>A0A367JWN6_RHIST</name>
<evidence type="ECO:0000313" key="3">
    <source>
        <dbReference type="Proteomes" id="UP000253551"/>
    </source>
</evidence>
<evidence type="ECO:0000313" key="2">
    <source>
        <dbReference type="EMBL" id="RCH94318.1"/>
    </source>
</evidence>
<protein>
    <submittedName>
        <fullName evidence="2">Uncharacterized protein</fullName>
    </submittedName>
</protein>
<dbReference type="AlphaFoldDB" id="A0A367JWN6"/>
<dbReference type="OrthoDB" id="2274618at2759"/>
<keyword evidence="3" id="KW-1185">Reference proteome</keyword>